<sequence length="636" mass="74178">MGRLKINRVHYNGDKYTYSSPPLTDGVNIIEAGNGGGKSTFSALICYALGDYVHMFNFSKEEVHFEVKNDTNNFVLLEIEFNYEPYLIKRYFGQKQNNMIIVQDKNGEEESFYLNRQHMPDGQSTYSDWLLQKLNIEVVDVWQGTSHFKVNFTDLFRLIHYDQVTEPRKIYKEHKSDNNFISDSTHIRKVIFELLVGHRFSDFYAMLGKLRELEKQRDAKKILFHNFGVLATEMGYDIDSSPSSELLRKLTEDKLELQRVQLIRNEVKNRKSDSSKFEQQIQQLRQDLVFKESELAELQSHLSNVSFEQRDLIDLKEELIREVSHINKIIFSHNTLHLFSPDQCPCCFNKVERVSGHCLCGAEIQDGQIERFFYNSQEYIEILRSKQKSVETIEVAINSCGKEITSIQESIKQTHLYLESVHSQLKEAEQHTNANNQELLQLNERVYRLRNTIQDSENRIKIIEKYEVIERDFNKAKSDYNALQLKVNNTQDAIEKLIQAQVKRFNKIYNGFMTKTLKDVTNAEINDDYMPVLNDGYYKEASSNVPKRFLYFLTLLSMSLDANSRIPFPQFLLIDTPENLGIDKDNLDKCMDRISELESSDYQIILTTGLGKYPKSLSGFIKQTINEGEKLLKLKS</sequence>
<gene>
    <name evidence="1" type="ORF">ACI1P1_25030</name>
</gene>
<dbReference type="Proteomes" id="UP001631969">
    <property type="component" value="Unassembled WGS sequence"/>
</dbReference>
<evidence type="ECO:0000313" key="1">
    <source>
        <dbReference type="EMBL" id="MFM9331567.1"/>
    </source>
</evidence>
<keyword evidence="2" id="KW-1185">Reference proteome</keyword>
<accession>A0ACC7P4H4</accession>
<organism evidence="1 2">
    <name type="scientific">Paenibacillus mesotrionivorans</name>
    <dbReference type="NCBI Taxonomy" id="3160968"/>
    <lineage>
        <taxon>Bacteria</taxon>
        <taxon>Bacillati</taxon>
        <taxon>Bacillota</taxon>
        <taxon>Bacilli</taxon>
        <taxon>Bacillales</taxon>
        <taxon>Paenibacillaceae</taxon>
        <taxon>Paenibacillus</taxon>
    </lineage>
</organism>
<name>A0ACC7P4H4_9BACL</name>
<comment type="caution">
    <text evidence="1">The sequence shown here is derived from an EMBL/GenBank/DDBJ whole genome shotgun (WGS) entry which is preliminary data.</text>
</comment>
<dbReference type="EMBL" id="JBJURJ010000019">
    <property type="protein sequence ID" value="MFM9331567.1"/>
    <property type="molecule type" value="Genomic_DNA"/>
</dbReference>
<reference evidence="1" key="1">
    <citation type="submission" date="2024-12" db="EMBL/GenBank/DDBJ databases">
        <authorList>
            <person name="Wu N."/>
        </authorList>
    </citation>
    <scope>NUCLEOTIDE SEQUENCE</scope>
    <source>
        <strain evidence="1">P15</strain>
    </source>
</reference>
<protein>
    <submittedName>
        <fullName evidence="1">AAA family ATPase</fullName>
    </submittedName>
</protein>
<evidence type="ECO:0000313" key="2">
    <source>
        <dbReference type="Proteomes" id="UP001631969"/>
    </source>
</evidence>
<proteinExistence type="predicted"/>